<feature type="domain" description="SGNH hydrolase-type esterase" evidence="1">
    <location>
        <begin position="56"/>
        <end position="240"/>
    </location>
</feature>
<dbReference type="Pfam" id="PF13472">
    <property type="entry name" value="Lipase_GDSL_2"/>
    <property type="match status" value="1"/>
</dbReference>
<dbReference type="InterPro" id="IPR051532">
    <property type="entry name" value="Ester_Hydrolysis_Enzymes"/>
</dbReference>
<gene>
    <name evidence="2" type="ORF">A361_04000</name>
</gene>
<sequence length="256" mass="28471">MKKWMWQLFLTLSLALTVLFGYGLVSAYMDVTSPPRAGILAKTEEVPVTPGDTYVALGDSLTRGVGSSKGEGFVQPVGNELKENNTIERFQNLGVRGARIEDLLAQLEQKEVKRSLKDAKIITITIGGNNLFNSGEILEKYSEETALGILETEIPNLEKTFKNIRESNPNAVILYMGLYNPFKQSPNGDSFDSIIQKWNESARTLGLKYKVQVVDTFNLVTDAKRDLSSDVFHPNDATYQQIAESMSLVIEKSIIQ</sequence>
<evidence type="ECO:0000313" key="3">
    <source>
        <dbReference type="Proteomes" id="UP000077856"/>
    </source>
</evidence>
<dbReference type="SUPFAM" id="SSF52266">
    <property type="entry name" value="SGNH hydrolase"/>
    <property type="match status" value="1"/>
</dbReference>
<dbReference type="RefSeq" id="WP_009335226.1">
    <property type="nucleotide sequence ID" value="NZ_CP015506.1"/>
</dbReference>
<organism evidence="2 3">
    <name type="scientific">Cytobacillus oceanisediminis 2691</name>
    <dbReference type="NCBI Taxonomy" id="1196031"/>
    <lineage>
        <taxon>Bacteria</taxon>
        <taxon>Bacillati</taxon>
        <taxon>Bacillota</taxon>
        <taxon>Bacilli</taxon>
        <taxon>Bacillales</taxon>
        <taxon>Bacillaceae</taxon>
        <taxon>Cytobacillus</taxon>
    </lineage>
</organism>
<reference evidence="2 3" key="1">
    <citation type="submission" date="2016-04" db="EMBL/GenBank/DDBJ databases">
        <title>Complete genome sequence of Bacillus oceanisediminis strain 2691.</title>
        <authorList>
            <person name="Jeong H."/>
            <person name="Kim H.J."/>
            <person name="Lee D.-W."/>
        </authorList>
    </citation>
    <scope>NUCLEOTIDE SEQUENCE [LARGE SCALE GENOMIC DNA]</scope>
    <source>
        <strain evidence="2 3">2691</strain>
    </source>
</reference>
<dbReference type="KEGG" id="bon:A361_04000"/>
<dbReference type="GO" id="GO:0004622">
    <property type="term" value="F:phosphatidylcholine lysophospholipase activity"/>
    <property type="evidence" value="ECO:0007669"/>
    <property type="project" value="TreeGrafter"/>
</dbReference>
<proteinExistence type="predicted"/>
<dbReference type="PANTHER" id="PTHR30383:SF27">
    <property type="entry name" value="SPORE GERMINATION LIPASE LIPC"/>
    <property type="match status" value="1"/>
</dbReference>
<dbReference type="STRING" id="1196031.A361_04000"/>
<dbReference type="eggNOG" id="COG2755">
    <property type="taxonomic scope" value="Bacteria"/>
</dbReference>
<dbReference type="PANTHER" id="PTHR30383">
    <property type="entry name" value="THIOESTERASE 1/PROTEASE 1/LYSOPHOSPHOLIPASE L1"/>
    <property type="match status" value="1"/>
</dbReference>
<dbReference type="CDD" id="cd04506">
    <property type="entry name" value="SGNH_hydrolase_YpmR_like"/>
    <property type="match status" value="1"/>
</dbReference>
<dbReference type="AlphaFoldDB" id="A0A169FF57"/>
<accession>A0A169FF57</accession>
<name>A0A169FF57_9BACI</name>
<dbReference type="Gene3D" id="3.40.50.1110">
    <property type="entry name" value="SGNH hydrolase"/>
    <property type="match status" value="1"/>
</dbReference>
<dbReference type="InterPro" id="IPR036514">
    <property type="entry name" value="SGNH_hydro_sf"/>
</dbReference>
<evidence type="ECO:0000259" key="1">
    <source>
        <dbReference type="Pfam" id="PF13472"/>
    </source>
</evidence>
<dbReference type="InterPro" id="IPR013830">
    <property type="entry name" value="SGNH_hydro"/>
</dbReference>
<evidence type="ECO:0000313" key="2">
    <source>
        <dbReference type="EMBL" id="AND38315.1"/>
    </source>
</evidence>
<protein>
    <submittedName>
        <fullName evidence="2">Lipase</fullName>
    </submittedName>
</protein>
<dbReference type="EMBL" id="CP015506">
    <property type="protein sequence ID" value="AND38315.1"/>
    <property type="molecule type" value="Genomic_DNA"/>
</dbReference>
<dbReference type="Proteomes" id="UP000077856">
    <property type="component" value="Chromosome"/>
</dbReference>